<keyword evidence="5" id="KW-0472">Membrane</keyword>
<protein>
    <recommendedName>
        <fullName evidence="7">Clathrin/coatomer adaptor adaptin-like N-terminal domain-containing protein</fullName>
    </recommendedName>
</protein>
<dbReference type="Gene3D" id="1.25.10.10">
    <property type="entry name" value="Leucine-rich Repeat Variant"/>
    <property type="match status" value="1"/>
</dbReference>
<dbReference type="GO" id="GO:0012505">
    <property type="term" value="C:endomembrane system"/>
    <property type="evidence" value="ECO:0007669"/>
    <property type="project" value="UniProtKB-SubCell"/>
</dbReference>
<reference evidence="8" key="1">
    <citation type="submission" date="2023-01" db="EMBL/GenBank/DDBJ databases">
        <title>Metagenome sequencing of chrysophaentin producing Chrysophaeum taylorii.</title>
        <authorList>
            <person name="Davison J."/>
            <person name="Bewley C."/>
        </authorList>
    </citation>
    <scope>NUCLEOTIDE SEQUENCE</scope>
    <source>
        <strain evidence="8">NIES-1699</strain>
    </source>
</reference>
<dbReference type="GO" id="GO:0030117">
    <property type="term" value="C:membrane coat"/>
    <property type="evidence" value="ECO:0007669"/>
    <property type="project" value="InterPro"/>
</dbReference>
<dbReference type="SUPFAM" id="SSF48371">
    <property type="entry name" value="ARM repeat"/>
    <property type="match status" value="1"/>
</dbReference>
<sequence>MAQKMGPVSGEAHFLEEQMNSVRIKQYLDASRDYEKAKGMKWLLAMMSKGRDASEFFSDVVKNVVVKSVEVKKMVYMYLVHYADASHACREMALLSINSFQKDLAASNQLIRAMALRVMTSIRVADIVQIQLLAIKKCASDSSPYVRKCAANAISKMKEQSGELEELVEKLLNDSSTMVLGSAVIAFSEVCPENWGSLHQSYRKLCHLVADVDEWAQIVILETLARYIRSQFADPAPGASAAAKVLAARRSAAGKASMRKKVITRRTVKKAFYSDEEDESVEEEVEVQSSADGSEDAEQQTTSPAVVVISDPDHRLALRSTLPLLKSRNAGVVLAVCSLHYYCGDASDQIGRALVRILRNKREIQYVVLKSIATMATERPAMFRKYLKEFFVKETDAGFNRDLKLEILTALATTENATPILRELENYARSADTVFACAAVRAAGRVADARPDVAESVCSGLLALVAARGGGEDIVSTSIIAVRQLLQQGAGDRKDVVRRLARLLLKPIYSSKTRPVALRGPVARANVVWLVGEFRDCCDDILPDAVRLLASTFSDEAVEVKQQILNLAVKSSLDEEKCPESLLRYVLELARFDVNHDLRDRARYYAAVLGMAATPTADEHALSQLRARAPALTLSDKRPPLTLTGPVALDGLSDLLVGSLSIMVGHQVDGYLELPDWPDVPPDPSVRDAAVPPQHTALSADHSGVGPTDADVRDFYAAADDAYVQEDDEEDDEETEDDETSDDDDDDDDEDDDDDDDETSSEY</sequence>
<dbReference type="GO" id="GO:0016192">
    <property type="term" value="P:vesicle-mediated transport"/>
    <property type="evidence" value="ECO:0007669"/>
    <property type="project" value="InterPro"/>
</dbReference>
<accession>A0AAD7XHR3</accession>
<dbReference type="EMBL" id="JAQMWT010000670">
    <property type="protein sequence ID" value="KAJ8598604.1"/>
    <property type="molecule type" value="Genomic_DNA"/>
</dbReference>
<evidence type="ECO:0000256" key="2">
    <source>
        <dbReference type="ARBA" id="ARBA00006613"/>
    </source>
</evidence>
<feature type="non-terminal residue" evidence="8">
    <location>
        <position position="1"/>
    </location>
</feature>
<feature type="region of interest" description="Disordered" evidence="6">
    <location>
        <begin position="696"/>
        <end position="763"/>
    </location>
</feature>
<evidence type="ECO:0000256" key="5">
    <source>
        <dbReference type="ARBA" id="ARBA00023136"/>
    </source>
</evidence>
<dbReference type="GO" id="GO:0006886">
    <property type="term" value="P:intracellular protein transport"/>
    <property type="evidence" value="ECO:0007669"/>
    <property type="project" value="InterPro"/>
</dbReference>
<evidence type="ECO:0000256" key="1">
    <source>
        <dbReference type="ARBA" id="ARBA00004308"/>
    </source>
</evidence>
<dbReference type="Pfam" id="PF01602">
    <property type="entry name" value="Adaptin_N"/>
    <property type="match status" value="1"/>
</dbReference>
<dbReference type="AlphaFoldDB" id="A0AAD7XHR3"/>
<keyword evidence="9" id="KW-1185">Reference proteome</keyword>
<evidence type="ECO:0000256" key="6">
    <source>
        <dbReference type="SAM" id="MobiDB-lite"/>
    </source>
</evidence>
<name>A0AAD7XHR3_9STRA</name>
<evidence type="ECO:0000259" key="7">
    <source>
        <dbReference type="Pfam" id="PF01602"/>
    </source>
</evidence>
<feature type="domain" description="Clathrin/coatomer adaptor adaptin-like N-terminal" evidence="7">
    <location>
        <begin position="19"/>
        <end position="611"/>
    </location>
</feature>
<dbReference type="InterPro" id="IPR002553">
    <property type="entry name" value="Clathrin/coatomer_adapt-like_N"/>
</dbReference>
<evidence type="ECO:0000313" key="8">
    <source>
        <dbReference type="EMBL" id="KAJ8598604.1"/>
    </source>
</evidence>
<keyword evidence="4" id="KW-0653">Protein transport</keyword>
<feature type="region of interest" description="Disordered" evidence="6">
    <location>
        <begin position="274"/>
        <end position="305"/>
    </location>
</feature>
<gene>
    <name evidence="8" type="ORF">CTAYLR_001704</name>
</gene>
<keyword evidence="3" id="KW-0813">Transport</keyword>
<dbReference type="InterPro" id="IPR011989">
    <property type="entry name" value="ARM-like"/>
</dbReference>
<dbReference type="Proteomes" id="UP001230188">
    <property type="component" value="Unassembled WGS sequence"/>
</dbReference>
<dbReference type="InterPro" id="IPR026739">
    <property type="entry name" value="AP_beta"/>
</dbReference>
<proteinExistence type="inferred from homology"/>
<comment type="subcellular location">
    <subcellularLocation>
        <location evidence="1">Endomembrane system</location>
    </subcellularLocation>
</comment>
<comment type="similarity">
    <text evidence="2">Belongs to the adaptor complexes large subunit family.</text>
</comment>
<evidence type="ECO:0000313" key="9">
    <source>
        <dbReference type="Proteomes" id="UP001230188"/>
    </source>
</evidence>
<dbReference type="InterPro" id="IPR016024">
    <property type="entry name" value="ARM-type_fold"/>
</dbReference>
<feature type="compositionally biased region" description="Acidic residues" evidence="6">
    <location>
        <begin position="274"/>
        <end position="286"/>
    </location>
</feature>
<evidence type="ECO:0000256" key="3">
    <source>
        <dbReference type="ARBA" id="ARBA00022448"/>
    </source>
</evidence>
<dbReference type="PANTHER" id="PTHR11134">
    <property type="entry name" value="ADAPTOR COMPLEX SUBUNIT BETA FAMILY MEMBER"/>
    <property type="match status" value="1"/>
</dbReference>
<organism evidence="8 9">
    <name type="scientific">Chrysophaeum taylorii</name>
    <dbReference type="NCBI Taxonomy" id="2483200"/>
    <lineage>
        <taxon>Eukaryota</taxon>
        <taxon>Sar</taxon>
        <taxon>Stramenopiles</taxon>
        <taxon>Ochrophyta</taxon>
        <taxon>Pelagophyceae</taxon>
        <taxon>Pelagomonadales</taxon>
        <taxon>Pelagomonadaceae</taxon>
        <taxon>Chrysophaeum</taxon>
    </lineage>
</organism>
<feature type="compositionally biased region" description="Acidic residues" evidence="6">
    <location>
        <begin position="723"/>
        <end position="763"/>
    </location>
</feature>
<evidence type="ECO:0000256" key="4">
    <source>
        <dbReference type="ARBA" id="ARBA00022927"/>
    </source>
</evidence>
<comment type="caution">
    <text evidence="8">The sequence shown here is derived from an EMBL/GenBank/DDBJ whole genome shotgun (WGS) entry which is preliminary data.</text>
</comment>